<evidence type="ECO:0000256" key="2">
    <source>
        <dbReference type="ARBA" id="ARBA00009773"/>
    </source>
</evidence>
<reference evidence="7" key="1">
    <citation type="submission" date="2020-10" db="EMBL/GenBank/DDBJ databases">
        <authorList>
            <person name="Castelo-Branco R."/>
            <person name="Eusebio N."/>
            <person name="Adriana R."/>
            <person name="Vieira A."/>
            <person name="Brugerolle De Fraissinette N."/>
            <person name="Rezende De Castro R."/>
            <person name="Schneider M.P."/>
            <person name="Vasconcelos V."/>
            <person name="Leao P.N."/>
        </authorList>
    </citation>
    <scope>NUCLEOTIDE SEQUENCE</scope>
    <source>
        <strain evidence="7">LEGE 11467</strain>
    </source>
</reference>
<keyword evidence="4 6" id="KW-1133">Transmembrane helix</keyword>
<protein>
    <submittedName>
        <fullName evidence="7">AI-2E family transporter</fullName>
    </submittedName>
</protein>
<comment type="subcellular location">
    <subcellularLocation>
        <location evidence="1">Membrane</location>
        <topology evidence="1">Multi-pass membrane protein</topology>
    </subcellularLocation>
</comment>
<feature type="transmembrane region" description="Helical" evidence="6">
    <location>
        <begin position="67"/>
        <end position="92"/>
    </location>
</feature>
<evidence type="ECO:0000256" key="4">
    <source>
        <dbReference type="ARBA" id="ARBA00022989"/>
    </source>
</evidence>
<name>A0A928ZA90_9CYAN</name>
<organism evidence="7 8">
    <name type="scientific">Zarconia navalis LEGE 11467</name>
    <dbReference type="NCBI Taxonomy" id="1828826"/>
    <lineage>
        <taxon>Bacteria</taxon>
        <taxon>Bacillati</taxon>
        <taxon>Cyanobacteriota</taxon>
        <taxon>Cyanophyceae</taxon>
        <taxon>Oscillatoriophycideae</taxon>
        <taxon>Oscillatoriales</taxon>
        <taxon>Oscillatoriales incertae sedis</taxon>
        <taxon>Zarconia</taxon>
        <taxon>Zarconia navalis</taxon>
    </lineage>
</organism>
<keyword evidence="3 6" id="KW-0812">Transmembrane</keyword>
<comment type="caution">
    <text evidence="7">The sequence shown here is derived from an EMBL/GenBank/DDBJ whole genome shotgun (WGS) entry which is preliminary data.</text>
</comment>
<dbReference type="AlphaFoldDB" id="A0A928ZA90"/>
<dbReference type="PANTHER" id="PTHR21716:SF66">
    <property type="entry name" value="TRANSPORT PROTEIN SLL0063-RELATED"/>
    <property type="match status" value="1"/>
</dbReference>
<evidence type="ECO:0000256" key="1">
    <source>
        <dbReference type="ARBA" id="ARBA00004141"/>
    </source>
</evidence>
<feature type="transmembrane region" description="Helical" evidence="6">
    <location>
        <begin position="237"/>
        <end position="262"/>
    </location>
</feature>
<evidence type="ECO:0000256" key="3">
    <source>
        <dbReference type="ARBA" id="ARBA00022692"/>
    </source>
</evidence>
<dbReference type="GO" id="GO:0016020">
    <property type="term" value="C:membrane"/>
    <property type="evidence" value="ECO:0007669"/>
    <property type="project" value="UniProtKB-SubCell"/>
</dbReference>
<dbReference type="Pfam" id="PF01594">
    <property type="entry name" value="AI-2E_transport"/>
    <property type="match status" value="1"/>
</dbReference>
<comment type="similarity">
    <text evidence="2">Belongs to the autoinducer-2 exporter (AI-2E) (TC 2.A.86) family.</text>
</comment>
<keyword evidence="8" id="KW-1185">Reference proteome</keyword>
<feature type="transmembrane region" description="Helical" evidence="6">
    <location>
        <begin position="155"/>
        <end position="177"/>
    </location>
</feature>
<dbReference type="EMBL" id="JADEXN010000392">
    <property type="protein sequence ID" value="MBE9042594.1"/>
    <property type="molecule type" value="Genomic_DNA"/>
</dbReference>
<keyword evidence="5 6" id="KW-0472">Membrane</keyword>
<feature type="transmembrane region" description="Helical" evidence="6">
    <location>
        <begin position="209"/>
        <end position="231"/>
    </location>
</feature>
<accession>A0A928ZA90</accession>
<dbReference type="PANTHER" id="PTHR21716">
    <property type="entry name" value="TRANSMEMBRANE PROTEIN"/>
    <property type="match status" value="1"/>
</dbReference>
<sequence length="357" mass="38068">MKPAITFPSWVTWGLVFPLIALNGWLFLVVFEYFHSFVTVLVSATLLAFILNYPVRFLTGFGVKRGWAVLGTIAMALLLVALLGVTLGPIAYRQFEDLADRLPSWIESGTQQLQSLNDWAGNRNLPIDVSGLTAELTGRLSGQLQSLVGQILDTVLGTLGSVVDLLLTFVLAFYILLHGEQVWEGICEWLPQPLGSHIRPLLGKNFHNYYVGQASLAAIVGSSMTVAFALLKVPFGLLFGLGVGFMALFPFGAGLSICIVSVLTALKSVWLGVRVLVAATIVEQIIESGIAPRLLGEFIGLNPVWVLISLLVGAKVAGVLGVLIAVPIAGFLKGIAAAMRSNGLDGEPLSASGNSEL</sequence>
<dbReference type="Proteomes" id="UP000621799">
    <property type="component" value="Unassembled WGS sequence"/>
</dbReference>
<gene>
    <name evidence="7" type="ORF">IQ235_17670</name>
</gene>
<evidence type="ECO:0000256" key="5">
    <source>
        <dbReference type="ARBA" id="ARBA00023136"/>
    </source>
</evidence>
<feature type="transmembrane region" description="Helical" evidence="6">
    <location>
        <begin position="269"/>
        <end position="286"/>
    </location>
</feature>
<feature type="transmembrane region" description="Helical" evidence="6">
    <location>
        <begin position="34"/>
        <end position="55"/>
    </location>
</feature>
<proteinExistence type="inferred from homology"/>
<feature type="transmembrane region" description="Helical" evidence="6">
    <location>
        <begin position="306"/>
        <end position="332"/>
    </location>
</feature>
<feature type="transmembrane region" description="Helical" evidence="6">
    <location>
        <begin position="7"/>
        <end position="28"/>
    </location>
</feature>
<dbReference type="InterPro" id="IPR002549">
    <property type="entry name" value="AI-2E-like"/>
</dbReference>
<evidence type="ECO:0000256" key="6">
    <source>
        <dbReference type="SAM" id="Phobius"/>
    </source>
</evidence>
<evidence type="ECO:0000313" key="8">
    <source>
        <dbReference type="Proteomes" id="UP000621799"/>
    </source>
</evidence>
<dbReference type="GO" id="GO:0055085">
    <property type="term" value="P:transmembrane transport"/>
    <property type="evidence" value="ECO:0007669"/>
    <property type="project" value="TreeGrafter"/>
</dbReference>
<dbReference type="RefSeq" id="WP_264322754.1">
    <property type="nucleotide sequence ID" value="NZ_JADEXN010000392.1"/>
</dbReference>
<evidence type="ECO:0000313" key="7">
    <source>
        <dbReference type="EMBL" id="MBE9042594.1"/>
    </source>
</evidence>